<comment type="caution">
    <text evidence="7">The sequence shown here is derived from an EMBL/GenBank/DDBJ whole genome shotgun (WGS) entry which is preliminary data.</text>
</comment>
<dbReference type="EMBL" id="JAGYWB010000008">
    <property type="protein sequence ID" value="KAI0514116.1"/>
    <property type="molecule type" value="Genomic_DNA"/>
</dbReference>
<dbReference type="OrthoDB" id="745875at2759"/>
<evidence type="ECO:0000313" key="7">
    <source>
        <dbReference type="EMBL" id="KAI0514116.1"/>
    </source>
</evidence>
<protein>
    <recommendedName>
        <fullName evidence="6">Disease resistance N-terminal domain-containing protein</fullName>
    </recommendedName>
</protein>
<dbReference type="InterPro" id="IPR041118">
    <property type="entry name" value="Rx_N"/>
</dbReference>
<keyword evidence="4" id="KW-0547">Nucleotide-binding</keyword>
<evidence type="ECO:0000256" key="4">
    <source>
        <dbReference type="ARBA" id="ARBA00022741"/>
    </source>
</evidence>
<dbReference type="Gene3D" id="1.20.5.4130">
    <property type="match status" value="1"/>
</dbReference>
<accession>A0A8T3BPI3</accession>
<name>A0A8T3BPI3_DENNO</name>
<dbReference type="GO" id="GO:0006952">
    <property type="term" value="P:defense response"/>
    <property type="evidence" value="ECO:0007669"/>
    <property type="project" value="UniProtKB-KW"/>
</dbReference>
<dbReference type="Pfam" id="PF18052">
    <property type="entry name" value="Rx_N"/>
    <property type="match status" value="1"/>
</dbReference>
<dbReference type="AlphaFoldDB" id="A0A8T3BPI3"/>
<evidence type="ECO:0000256" key="5">
    <source>
        <dbReference type="ARBA" id="ARBA00022821"/>
    </source>
</evidence>
<dbReference type="GO" id="GO:0000166">
    <property type="term" value="F:nucleotide binding"/>
    <property type="evidence" value="ECO:0007669"/>
    <property type="project" value="UniProtKB-KW"/>
</dbReference>
<dbReference type="Proteomes" id="UP000829196">
    <property type="component" value="Unassembled WGS sequence"/>
</dbReference>
<gene>
    <name evidence="7" type="ORF">KFK09_010150</name>
</gene>
<dbReference type="SMR" id="A0A8T3BPI3"/>
<keyword evidence="8" id="KW-1185">Reference proteome</keyword>
<feature type="domain" description="Disease resistance N-terminal" evidence="6">
    <location>
        <begin position="44"/>
        <end position="132"/>
    </location>
</feature>
<evidence type="ECO:0000313" key="8">
    <source>
        <dbReference type="Proteomes" id="UP000829196"/>
    </source>
</evidence>
<evidence type="ECO:0000256" key="1">
    <source>
        <dbReference type="ARBA" id="ARBA00008894"/>
    </source>
</evidence>
<proteinExistence type="inferred from homology"/>
<evidence type="ECO:0000256" key="3">
    <source>
        <dbReference type="ARBA" id="ARBA00022737"/>
    </source>
</evidence>
<keyword evidence="3" id="KW-0677">Repeat</keyword>
<sequence>MLDVAICCLNSFSSDLCISCSALTTSIVGAMAELVIGPIMEKIINACSNYLEDYLKDQYRWQTGMKKELKRLRENHPKIQAVVFAANEAQISDQNPAFNKWIWQLRDAIDEADDVLDEFEYMKHKQQLIKNTEETKVRSATVCFLFDSAGEYIYLFIYLIIYF</sequence>
<keyword evidence="5" id="KW-0611">Plant defense</keyword>
<reference evidence="7" key="1">
    <citation type="journal article" date="2022" name="Front. Genet.">
        <title>Chromosome-Scale Assembly of the Dendrobium nobile Genome Provides Insights Into the Molecular Mechanism of the Biosynthesis of the Medicinal Active Ingredient of Dendrobium.</title>
        <authorList>
            <person name="Xu Q."/>
            <person name="Niu S.-C."/>
            <person name="Li K.-L."/>
            <person name="Zheng P.-J."/>
            <person name="Zhang X.-J."/>
            <person name="Jia Y."/>
            <person name="Liu Y."/>
            <person name="Niu Y.-X."/>
            <person name="Yu L.-H."/>
            <person name="Chen D.-F."/>
            <person name="Zhang G.-Q."/>
        </authorList>
    </citation>
    <scope>NUCLEOTIDE SEQUENCE</scope>
    <source>
        <tissue evidence="7">Leaf</tissue>
    </source>
</reference>
<evidence type="ECO:0000259" key="6">
    <source>
        <dbReference type="Pfam" id="PF18052"/>
    </source>
</evidence>
<organism evidence="7 8">
    <name type="scientific">Dendrobium nobile</name>
    <name type="common">Orchid</name>
    <dbReference type="NCBI Taxonomy" id="94219"/>
    <lineage>
        <taxon>Eukaryota</taxon>
        <taxon>Viridiplantae</taxon>
        <taxon>Streptophyta</taxon>
        <taxon>Embryophyta</taxon>
        <taxon>Tracheophyta</taxon>
        <taxon>Spermatophyta</taxon>
        <taxon>Magnoliopsida</taxon>
        <taxon>Liliopsida</taxon>
        <taxon>Asparagales</taxon>
        <taxon>Orchidaceae</taxon>
        <taxon>Epidendroideae</taxon>
        <taxon>Malaxideae</taxon>
        <taxon>Dendrobiinae</taxon>
        <taxon>Dendrobium</taxon>
    </lineage>
</organism>
<keyword evidence="2" id="KW-0433">Leucine-rich repeat</keyword>
<evidence type="ECO:0000256" key="2">
    <source>
        <dbReference type="ARBA" id="ARBA00022614"/>
    </source>
</evidence>
<comment type="similarity">
    <text evidence="1">Belongs to the disease resistance NB-LRR family.</text>
</comment>